<keyword evidence="7" id="KW-0407">Ion channel</keyword>
<dbReference type="PANTHER" id="PTHR13018:SF109">
    <property type="entry name" value="CSC1-LIKE PROTEIN HYP1"/>
    <property type="match status" value="1"/>
</dbReference>
<evidence type="ECO:0000256" key="5">
    <source>
        <dbReference type="ARBA" id="ARBA00022989"/>
    </source>
</evidence>
<feature type="transmembrane region" description="Helical" evidence="9">
    <location>
        <begin position="456"/>
        <end position="475"/>
    </location>
</feature>
<name>A0A9Q0HLF0_9POAL</name>
<dbReference type="Pfam" id="PF02714">
    <property type="entry name" value="RSN1_7TM"/>
    <property type="match status" value="1"/>
</dbReference>
<keyword evidence="3" id="KW-0813">Transport</keyword>
<reference evidence="13" key="1">
    <citation type="journal article" date="2022" name="Cell">
        <title>Repeat-based holocentromeres influence genome architecture and karyotype evolution.</title>
        <authorList>
            <person name="Hofstatter P.G."/>
            <person name="Thangavel G."/>
            <person name="Lux T."/>
            <person name="Neumann P."/>
            <person name="Vondrak T."/>
            <person name="Novak P."/>
            <person name="Zhang M."/>
            <person name="Costa L."/>
            <person name="Castellani M."/>
            <person name="Scott A."/>
            <person name="Toegelov H."/>
            <person name="Fuchs J."/>
            <person name="Mata-Sucre Y."/>
            <person name="Dias Y."/>
            <person name="Vanzela A.L.L."/>
            <person name="Huettel B."/>
            <person name="Almeida C.C.S."/>
            <person name="Simkova H."/>
            <person name="Souza G."/>
            <person name="Pedrosa-Harand A."/>
            <person name="Macas J."/>
            <person name="Mayer K.F.X."/>
            <person name="Houben A."/>
            <person name="Marques A."/>
        </authorList>
    </citation>
    <scope>NUCLEOTIDE SEQUENCE</scope>
    <source>
        <strain evidence="13">RhyBre1mFocal</strain>
    </source>
</reference>
<keyword evidence="8" id="KW-0175">Coiled coil</keyword>
<dbReference type="Pfam" id="PF14703">
    <property type="entry name" value="PHM7_cyt"/>
    <property type="match status" value="1"/>
</dbReference>
<dbReference type="PANTHER" id="PTHR13018">
    <property type="entry name" value="PROBABLE MEMBRANE PROTEIN DUF221-RELATED"/>
    <property type="match status" value="1"/>
</dbReference>
<dbReference type="InterPro" id="IPR032880">
    <property type="entry name" value="CSC1/OSCA1-like_N"/>
</dbReference>
<feature type="transmembrane region" description="Helical" evidence="9">
    <location>
        <begin position="148"/>
        <end position="167"/>
    </location>
</feature>
<feature type="domain" description="CSC1/OSCA1-like N-terminal transmembrane" evidence="11">
    <location>
        <begin position="5"/>
        <end position="169"/>
    </location>
</feature>
<dbReference type="GO" id="GO:0005227">
    <property type="term" value="F:calcium-activated cation channel activity"/>
    <property type="evidence" value="ECO:0007669"/>
    <property type="project" value="InterPro"/>
</dbReference>
<comment type="caution">
    <text evidence="13">The sequence shown here is derived from an EMBL/GenBank/DDBJ whole genome shotgun (WGS) entry which is preliminary data.</text>
</comment>
<evidence type="ECO:0000313" key="14">
    <source>
        <dbReference type="Proteomes" id="UP001151287"/>
    </source>
</evidence>
<feature type="transmembrane region" description="Helical" evidence="9">
    <location>
        <begin position="555"/>
        <end position="587"/>
    </location>
</feature>
<keyword evidence="4 9" id="KW-0812">Transmembrane</keyword>
<evidence type="ECO:0000256" key="3">
    <source>
        <dbReference type="ARBA" id="ARBA00022448"/>
    </source>
</evidence>
<proteinExistence type="inferred from homology"/>
<dbReference type="Pfam" id="PF13967">
    <property type="entry name" value="RSN1_TM"/>
    <property type="match status" value="1"/>
</dbReference>
<feature type="domain" description="CSC1/OSCA1-like cytosolic" evidence="12">
    <location>
        <begin position="190"/>
        <end position="350"/>
    </location>
</feature>
<protein>
    <recommendedName>
        <fullName evidence="15">CSC1-like protein HYP1</fullName>
    </recommendedName>
</protein>
<evidence type="ECO:0000256" key="7">
    <source>
        <dbReference type="ARBA" id="ARBA00023303"/>
    </source>
</evidence>
<evidence type="ECO:0000259" key="11">
    <source>
        <dbReference type="Pfam" id="PF13967"/>
    </source>
</evidence>
<evidence type="ECO:0000256" key="4">
    <source>
        <dbReference type="ARBA" id="ARBA00022692"/>
    </source>
</evidence>
<evidence type="ECO:0000313" key="13">
    <source>
        <dbReference type="EMBL" id="KAJ1690209.1"/>
    </source>
</evidence>
<dbReference type="AlphaFoldDB" id="A0A9Q0HLF0"/>
<feature type="transmembrane region" description="Helical" evidence="9">
    <location>
        <begin position="6"/>
        <end position="27"/>
    </location>
</feature>
<accession>A0A9Q0HLF0</accession>
<feature type="transmembrane region" description="Helical" evidence="9">
    <location>
        <begin position="364"/>
        <end position="384"/>
    </location>
</feature>
<feature type="transmembrane region" description="Helical" evidence="9">
    <location>
        <begin position="404"/>
        <end position="425"/>
    </location>
</feature>
<evidence type="ECO:0000256" key="8">
    <source>
        <dbReference type="SAM" id="Coils"/>
    </source>
</evidence>
<feature type="transmembrane region" description="Helical" evidence="9">
    <location>
        <begin position="487"/>
        <end position="507"/>
    </location>
</feature>
<evidence type="ECO:0000259" key="10">
    <source>
        <dbReference type="Pfam" id="PF02714"/>
    </source>
</evidence>
<feature type="transmembrane region" description="Helical" evidence="9">
    <location>
        <begin position="607"/>
        <end position="630"/>
    </location>
</feature>
<evidence type="ECO:0000259" key="12">
    <source>
        <dbReference type="Pfam" id="PF14703"/>
    </source>
</evidence>
<gene>
    <name evidence="13" type="ORF">LUZ63_014364</name>
</gene>
<feature type="transmembrane region" description="Helical" evidence="9">
    <location>
        <begin position="87"/>
        <end position="111"/>
    </location>
</feature>
<dbReference type="OrthoDB" id="1689567at2759"/>
<keyword evidence="7" id="KW-0406">Ion transport</keyword>
<keyword evidence="5 9" id="KW-1133">Transmembrane helix</keyword>
<dbReference type="InterPro" id="IPR027815">
    <property type="entry name" value="CSC1/OSCA1-like_cyt"/>
</dbReference>
<dbReference type="EMBL" id="JAMQYH010000004">
    <property type="protein sequence ID" value="KAJ1690209.1"/>
    <property type="molecule type" value="Genomic_DNA"/>
</dbReference>
<evidence type="ECO:0000256" key="6">
    <source>
        <dbReference type="ARBA" id="ARBA00023136"/>
    </source>
</evidence>
<comment type="subcellular location">
    <subcellularLocation>
        <location evidence="1">Membrane</location>
        <topology evidence="1">Multi-pass membrane protein</topology>
    </subcellularLocation>
</comment>
<dbReference type="InterPro" id="IPR045122">
    <property type="entry name" value="Csc1-like"/>
</dbReference>
<keyword evidence="14" id="KW-1185">Reference proteome</keyword>
<evidence type="ECO:0000256" key="1">
    <source>
        <dbReference type="ARBA" id="ARBA00004141"/>
    </source>
</evidence>
<comment type="similarity">
    <text evidence="2">Belongs to the CSC1 (TC 1.A.17) family.</text>
</comment>
<dbReference type="InterPro" id="IPR003864">
    <property type="entry name" value="CSC1/OSCA1-like_7TM"/>
</dbReference>
<sequence length="717" mass="80733">MIISALLTAVGLNLLFTVLLFALYSILRKQPGNLCIYVPRLLASDGGTQTGAHFNIDNILPSVGWVRAAWQPSEEDLLASSGLDGVVFMRIFVFCLRVFSVAGIIGILVLVPVNYLGDQLSNIDFSDLPNKSIDLFSISNVDDGSNRLWFHFSAAYIITAFVCYLLYNEYRYLSTKRLAHFMTSKPMPHHFTILVRGIPVRGGASISNTVERFFMDYYPSTYLSHVVVRQTSKLRHLINDAENAYRRLTHLKSIPRATQNGGSSAGTGGFLGLFNKKDPVILYTKKLEDLEENVRLHQSEVNMAGEEIPAAFVCFKSRFGAASCINMPQSDNPTEWVTEPAPEPRDVYWPFFSTSFMQRWISKFIVFVASIFLIIIFLLVAAFIQGLTYLEQLEIWLPFLKNILEIAVVSQVITGYLPSLLLHLLSSQIPPLMKLFSTMQGFIANSEIEKSACGKMLWFTIWSVFFANVLTGSVTSQLQIFLNPKDIPAMLAVVVPGQASFFIAYVVTSWTSVSSELTQTMALLSHIFSCPCSRKESDGKTNVPSISYHSEIPRILLFGLLGLTYFILAPIILPFILVYFCIGYIIYRNQLLFVYTPKYDTGGRFWPIVHNTTIFSLVLMHIIVIGIFGLKKLPLASSLILPLPILTLLFNEYCNKRFLPVFRAYSAEALIKKDREGENNPEMTDFYEKLVTAYRDPALMPLSRSFTSNDRHSPLLS</sequence>
<evidence type="ECO:0008006" key="15">
    <source>
        <dbReference type="Google" id="ProtNLM"/>
    </source>
</evidence>
<dbReference type="Proteomes" id="UP001151287">
    <property type="component" value="Unassembled WGS sequence"/>
</dbReference>
<evidence type="ECO:0000256" key="9">
    <source>
        <dbReference type="SAM" id="Phobius"/>
    </source>
</evidence>
<feature type="coiled-coil region" evidence="8">
    <location>
        <begin position="280"/>
        <end position="307"/>
    </location>
</feature>
<dbReference type="GO" id="GO:0005886">
    <property type="term" value="C:plasma membrane"/>
    <property type="evidence" value="ECO:0007669"/>
    <property type="project" value="TreeGrafter"/>
</dbReference>
<feature type="domain" description="CSC1/OSCA1-like 7TM region" evidence="10">
    <location>
        <begin position="363"/>
        <end position="628"/>
    </location>
</feature>
<evidence type="ECO:0000256" key="2">
    <source>
        <dbReference type="ARBA" id="ARBA00007779"/>
    </source>
</evidence>
<keyword evidence="6 9" id="KW-0472">Membrane</keyword>
<organism evidence="13 14">
    <name type="scientific">Rhynchospora breviuscula</name>
    <dbReference type="NCBI Taxonomy" id="2022672"/>
    <lineage>
        <taxon>Eukaryota</taxon>
        <taxon>Viridiplantae</taxon>
        <taxon>Streptophyta</taxon>
        <taxon>Embryophyta</taxon>
        <taxon>Tracheophyta</taxon>
        <taxon>Spermatophyta</taxon>
        <taxon>Magnoliopsida</taxon>
        <taxon>Liliopsida</taxon>
        <taxon>Poales</taxon>
        <taxon>Cyperaceae</taxon>
        <taxon>Cyperoideae</taxon>
        <taxon>Rhynchosporeae</taxon>
        <taxon>Rhynchospora</taxon>
    </lineage>
</organism>